<dbReference type="InterPro" id="IPR050370">
    <property type="entry name" value="HES_HEY"/>
</dbReference>
<reference evidence="6 7" key="1">
    <citation type="journal article" date="2013" name="Nature">
        <title>Insights into bilaterian evolution from three spiralian genomes.</title>
        <authorList>
            <person name="Simakov O."/>
            <person name="Marletaz F."/>
            <person name="Cho S.J."/>
            <person name="Edsinger-Gonzales E."/>
            <person name="Havlak P."/>
            <person name="Hellsten U."/>
            <person name="Kuo D.H."/>
            <person name="Larsson T."/>
            <person name="Lv J."/>
            <person name="Arendt D."/>
            <person name="Savage R."/>
            <person name="Osoegawa K."/>
            <person name="de Jong P."/>
            <person name="Grimwood J."/>
            <person name="Chapman J.A."/>
            <person name="Shapiro H."/>
            <person name="Aerts A."/>
            <person name="Otillar R.P."/>
            <person name="Terry A.Y."/>
            <person name="Boore J.L."/>
            <person name="Grigoriev I.V."/>
            <person name="Lindberg D.R."/>
            <person name="Seaver E.C."/>
            <person name="Weisblat D.A."/>
            <person name="Putnam N.H."/>
            <person name="Rokhsar D.S."/>
        </authorList>
    </citation>
    <scope>NUCLEOTIDE SEQUENCE [LARGE SCALE GENOMIC DNA]</scope>
</reference>
<evidence type="ECO:0000313" key="7">
    <source>
        <dbReference type="Proteomes" id="UP000030746"/>
    </source>
</evidence>
<evidence type="ECO:0000313" key="6">
    <source>
        <dbReference type="EMBL" id="ESO84733.1"/>
    </source>
</evidence>
<evidence type="ECO:0000256" key="3">
    <source>
        <dbReference type="ARBA" id="ARBA00023163"/>
    </source>
</evidence>
<proteinExistence type="predicted"/>
<evidence type="ECO:0000256" key="4">
    <source>
        <dbReference type="ARBA" id="ARBA00023242"/>
    </source>
</evidence>
<accession>V3Z2B4</accession>
<keyword evidence="4" id="KW-0539">Nucleus</keyword>
<dbReference type="Pfam" id="PF00010">
    <property type="entry name" value="HLH"/>
    <property type="match status" value="1"/>
</dbReference>
<organism evidence="6 7">
    <name type="scientific">Lottia gigantea</name>
    <name type="common">Giant owl limpet</name>
    <dbReference type="NCBI Taxonomy" id="225164"/>
    <lineage>
        <taxon>Eukaryota</taxon>
        <taxon>Metazoa</taxon>
        <taxon>Spiralia</taxon>
        <taxon>Lophotrochozoa</taxon>
        <taxon>Mollusca</taxon>
        <taxon>Gastropoda</taxon>
        <taxon>Patellogastropoda</taxon>
        <taxon>Lottioidea</taxon>
        <taxon>Lottiidae</taxon>
        <taxon>Lottia</taxon>
    </lineage>
</organism>
<dbReference type="SMART" id="SM00353">
    <property type="entry name" value="HLH"/>
    <property type="match status" value="1"/>
</dbReference>
<dbReference type="EMBL" id="KB203412">
    <property type="protein sequence ID" value="ESO84733.1"/>
    <property type="molecule type" value="Genomic_DNA"/>
</dbReference>
<feature type="domain" description="BHLH" evidence="5">
    <location>
        <begin position="9"/>
        <end position="67"/>
    </location>
</feature>
<gene>
    <name evidence="6" type="ORF">LOTGIDRAFT_168397</name>
</gene>
<dbReference type="STRING" id="225164.V3Z2B4"/>
<dbReference type="Gene3D" id="4.10.280.10">
    <property type="entry name" value="Helix-loop-helix DNA-binding domain"/>
    <property type="match status" value="1"/>
</dbReference>
<dbReference type="RefSeq" id="XP_009064535.1">
    <property type="nucleotide sequence ID" value="XM_009066287.1"/>
</dbReference>
<dbReference type="HOGENOM" id="CLU_068550_2_2_1"/>
<protein>
    <recommendedName>
        <fullName evidence="5">BHLH domain-containing protein</fullName>
    </recommendedName>
</protein>
<evidence type="ECO:0000256" key="2">
    <source>
        <dbReference type="ARBA" id="ARBA00023015"/>
    </source>
</evidence>
<dbReference type="CDD" id="cd11410">
    <property type="entry name" value="bHLH_O_HES"/>
    <property type="match status" value="1"/>
</dbReference>
<dbReference type="InterPro" id="IPR036638">
    <property type="entry name" value="HLH_DNA-bd_sf"/>
</dbReference>
<keyword evidence="2" id="KW-0805">Transcription regulation</keyword>
<keyword evidence="3" id="KW-0804">Transcription</keyword>
<name>V3Z2B4_LOTGI</name>
<dbReference type="AlphaFoldDB" id="V3Z2B4"/>
<dbReference type="CTD" id="20240870"/>
<dbReference type="GO" id="GO:0005634">
    <property type="term" value="C:nucleus"/>
    <property type="evidence" value="ECO:0007669"/>
    <property type="project" value="UniProtKB-SubCell"/>
</dbReference>
<dbReference type="PROSITE" id="PS50888">
    <property type="entry name" value="BHLH"/>
    <property type="match status" value="1"/>
</dbReference>
<evidence type="ECO:0000259" key="5">
    <source>
        <dbReference type="PROSITE" id="PS50888"/>
    </source>
</evidence>
<dbReference type="GO" id="GO:0046983">
    <property type="term" value="F:protein dimerization activity"/>
    <property type="evidence" value="ECO:0007669"/>
    <property type="project" value="InterPro"/>
</dbReference>
<dbReference type="SUPFAM" id="SSF47459">
    <property type="entry name" value="HLH, helix-loop-helix DNA-binding domain"/>
    <property type="match status" value="1"/>
</dbReference>
<comment type="subcellular location">
    <subcellularLocation>
        <location evidence="1">Nucleus</location>
    </subcellularLocation>
</comment>
<sequence length="179" mass="21130">MDSKSFSSFRKGRKLLAEKKRRNRINECLNQIKSLLTEDQNVKTDLDENKMEKVEILESAVEFIKKTKCSPGVKDTRENQTIFKTGFSRCVQEMMCFLNGVTEISDRVKYHLVQHVTRNIQPTQNNKNYVQYPTTTYQYINLPEYRRYNSSLAVPIDISTEHIQTIDVNNNMNIVWRPW</sequence>
<dbReference type="PANTHER" id="PTHR10985">
    <property type="entry name" value="BASIC HELIX-LOOP-HELIX TRANSCRIPTION FACTOR, HES-RELATED"/>
    <property type="match status" value="1"/>
</dbReference>
<evidence type="ECO:0000256" key="1">
    <source>
        <dbReference type="ARBA" id="ARBA00004123"/>
    </source>
</evidence>
<dbReference type="GeneID" id="20240870"/>
<dbReference type="InterPro" id="IPR011598">
    <property type="entry name" value="bHLH_dom"/>
</dbReference>
<dbReference type="OMA" id="NNIQMEY"/>
<keyword evidence="7" id="KW-1185">Reference proteome</keyword>
<dbReference type="Proteomes" id="UP000030746">
    <property type="component" value="Unassembled WGS sequence"/>
</dbReference>
<dbReference type="SUPFAM" id="SSF158457">
    <property type="entry name" value="Orange domain-like"/>
    <property type="match status" value="1"/>
</dbReference>
<dbReference type="KEGG" id="lgi:LOTGIDRAFT_168397"/>
<dbReference type="OrthoDB" id="6104061at2759"/>